<sequence length="174" mass="19474">MEGKSFTPFPVLTTARLTLRQLRSNDDYEIFALRSNDNINKYLDRQPSKSIEDARKFIQAITANTQSNTSVYWGIALSDTDKLVGAVCLFNFSENHSKAEIGYELAPDFQGKGLMQEALAAVIQFGFYQIGLHAIEAHTHLENQPSTGILKKLNFKTDGTVDNNLVLFTLTHDT</sequence>
<dbReference type="PANTHER" id="PTHR43792">
    <property type="entry name" value="GNAT FAMILY, PUTATIVE (AFU_ORTHOLOGUE AFUA_3G00765)-RELATED-RELATED"/>
    <property type="match status" value="1"/>
</dbReference>
<feature type="domain" description="N-acetyltransferase" evidence="1">
    <location>
        <begin position="17"/>
        <end position="173"/>
    </location>
</feature>
<evidence type="ECO:0000259" key="1">
    <source>
        <dbReference type="PROSITE" id="PS51186"/>
    </source>
</evidence>
<keyword evidence="3" id="KW-1185">Reference proteome</keyword>
<comment type="caution">
    <text evidence="2">The sequence shown here is derived from an EMBL/GenBank/DDBJ whole genome shotgun (WGS) entry which is preliminary data.</text>
</comment>
<dbReference type="AlphaFoldDB" id="A0A328BGZ4"/>
<dbReference type="EMBL" id="QHKM01000005">
    <property type="protein sequence ID" value="RAK65154.1"/>
    <property type="molecule type" value="Genomic_DNA"/>
</dbReference>
<evidence type="ECO:0000313" key="3">
    <source>
        <dbReference type="Proteomes" id="UP000248553"/>
    </source>
</evidence>
<name>A0A328BGZ4_9BACT</name>
<keyword evidence="2" id="KW-0808">Transferase</keyword>
<reference evidence="3" key="1">
    <citation type="submission" date="2018-05" db="EMBL/GenBank/DDBJ databases">
        <authorList>
            <person name="Nie L."/>
        </authorList>
    </citation>
    <scope>NUCLEOTIDE SEQUENCE [LARGE SCALE GENOMIC DNA]</scope>
    <source>
        <strain evidence="3">NL</strain>
    </source>
</reference>
<dbReference type="CDD" id="cd04301">
    <property type="entry name" value="NAT_SF"/>
    <property type="match status" value="1"/>
</dbReference>
<dbReference type="RefSeq" id="WP_111479239.1">
    <property type="nucleotide sequence ID" value="NZ_QHKM01000005.1"/>
</dbReference>
<dbReference type="GO" id="GO:0008999">
    <property type="term" value="F:protein-N-terminal-alanine acetyltransferase activity"/>
    <property type="evidence" value="ECO:0007669"/>
    <property type="project" value="TreeGrafter"/>
</dbReference>
<dbReference type="InterPro" id="IPR000182">
    <property type="entry name" value="GNAT_dom"/>
</dbReference>
<gene>
    <name evidence="2" type="ORF">DLM85_16585</name>
</gene>
<protein>
    <submittedName>
        <fullName evidence="2">N-acetyltransferase</fullName>
    </submittedName>
</protein>
<dbReference type="GO" id="GO:0005737">
    <property type="term" value="C:cytoplasm"/>
    <property type="evidence" value="ECO:0007669"/>
    <property type="project" value="TreeGrafter"/>
</dbReference>
<dbReference type="PROSITE" id="PS51186">
    <property type="entry name" value="GNAT"/>
    <property type="match status" value="1"/>
</dbReference>
<dbReference type="InterPro" id="IPR016181">
    <property type="entry name" value="Acyl_CoA_acyltransferase"/>
</dbReference>
<dbReference type="SUPFAM" id="SSF55729">
    <property type="entry name" value="Acyl-CoA N-acyltransferases (Nat)"/>
    <property type="match status" value="1"/>
</dbReference>
<dbReference type="PANTHER" id="PTHR43792:SF9">
    <property type="entry name" value="RIBOSOMAL-PROTEIN-ALANINE ACETYLTRANSFERASE"/>
    <property type="match status" value="1"/>
</dbReference>
<dbReference type="Proteomes" id="UP000248553">
    <property type="component" value="Unassembled WGS sequence"/>
</dbReference>
<dbReference type="InterPro" id="IPR051531">
    <property type="entry name" value="N-acetyltransferase"/>
</dbReference>
<dbReference type="Pfam" id="PF13302">
    <property type="entry name" value="Acetyltransf_3"/>
    <property type="match status" value="1"/>
</dbReference>
<dbReference type="Gene3D" id="3.40.630.30">
    <property type="match status" value="1"/>
</dbReference>
<dbReference type="OrthoDB" id="9811523at2"/>
<accession>A0A328BGZ4</accession>
<organism evidence="2 3">
    <name type="scientific">Hymenobacter edaphi</name>
    <dbReference type="NCBI Taxonomy" id="2211146"/>
    <lineage>
        <taxon>Bacteria</taxon>
        <taxon>Pseudomonadati</taxon>
        <taxon>Bacteroidota</taxon>
        <taxon>Cytophagia</taxon>
        <taxon>Cytophagales</taxon>
        <taxon>Hymenobacteraceae</taxon>
        <taxon>Hymenobacter</taxon>
    </lineage>
</organism>
<proteinExistence type="predicted"/>
<evidence type="ECO:0000313" key="2">
    <source>
        <dbReference type="EMBL" id="RAK65154.1"/>
    </source>
</evidence>